<evidence type="ECO:0000313" key="8">
    <source>
        <dbReference type="Proteomes" id="UP001240777"/>
    </source>
</evidence>
<reference evidence="6 8" key="1">
    <citation type="submission" date="2023-07" db="EMBL/GenBank/DDBJ databases">
        <title>Unpublished Manusciprt.</title>
        <authorList>
            <person name="Aydin F."/>
            <person name="Tarhane S."/>
            <person name="Saticioglu I.B."/>
            <person name="Karakaya E."/>
            <person name="Abay S."/>
            <person name="Guran O."/>
            <person name="Bozkurt E."/>
            <person name="Uzum N."/>
            <person name="Olgun K."/>
            <person name="Jablonski D."/>
        </authorList>
    </citation>
    <scope>NUCLEOTIDE SEQUENCE</scope>
    <source>
        <strain evidence="8">faydin-H75</strain>
        <strain evidence="6">Faydin-H76</strain>
    </source>
</reference>
<dbReference type="Gene3D" id="3.30.70.20">
    <property type="match status" value="2"/>
</dbReference>
<evidence type="ECO:0000259" key="4">
    <source>
        <dbReference type="PROSITE" id="PS51379"/>
    </source>
</evidence>
<evidence type="ECO:0000313" key="5">
    <source>
        <dbReference type="EMBL" id="MDO7253915.1"/>
    </source>
</evidence>
<proteinExistence type="predicted"/>
<feature type="domain" description="4Fe-4S ferredoxin-type" evidence="4">
    <location>
        <begin position="18"/>
        <end position="50"/>
    </location>
</feature>
<dbReference type="PROSITE" id="PS51379">
    <property type="entry name" value="4FE4S_FER_2"/>
    <property type="match status" value="3"/>
</dbReference>
<dbReference type="AlphaFoldDB" id="A0AA90Q427"/>
<keyword evidence="2" id="KW-0408">Iron</keyword>
<accession>A0AA90Q427</accession>
<dbReference type="EMBL" id="JAUPEV010000018">
    <property type="protein sequence ID" value="MDO7253915.1"/>
    <property type="molecule type" value="Genomic_DNA"/>
</dbReference>
<keyword evidence="1" id="KW-0479">Metal-binding</keyword>
<evidence type="ECO:0000313" key="7">
    <source>
        <dbReference type="Proteomes" id="UP001177258"/>
    </source>
</evidence>
<dbReference type="GO" id="GO:0051536">
    <property type="term" value="F:iron-sulfur cluster binding"/>
    <property type="evidence" value="ECO:0007669"/>
    <property type="project" value="UniProtKB-KW"/>
</dbReference>
<dbReference type="EMBL" id="JAUYZK010000016">
    <property type="protein sequence ID" value="MDP2539788.1"/>
    <property type="molecule type" value="Genomic_DNA"/>
</dbReference>
<dbReference type="Pfam" id="PF00037">
    <property type="entry name" value="Fer4"/>
    <property type="match status" value="1"/>
</dbReference>
<dbReference type="Proteomes" id="UP001240777">
    <property type="component" value="Unassembled WGS sequence"/>
</dbReference>
<dbReference type="GO" id="GO:0046872">
    <property type="term" value="F:metal ion binding"/>
    <property type="evidence" value="ECO:0007669"/>
    <property type="project" value="UniProtKB-KW"/>
</dbReference>
<dbReference type="Proteomes" id="UP001177258">
    <property type="component" value="Unassembled WGS sequence"/>
</dbReference>
<dbReference type="RefSeq" id="WP_305517754.1">
    <property type="nucleotide sequence ID" value="NZ_JAUPEV010000018.1"/>
</dbReference>
<organism evidence="6 7">
    <name type="scientific">Helicobacter cappadocius</name>
    <dbReference type="NCBI Taxonomy" id="3063998"/>
    <lineage>
        <taxon>Bacteria</taxon>
        <taxon>Pseudomonadati</taxon>
        <taxon>Campylobacterota</taxon>
        <taxon>Epsilonproteobacteria</taxon>
        <taxon>Campylobacterales</taxon>
        <taxon>Helicobacteraceae</taxon>
        <taxon>Helicobacter</taxon>
    </lineage>
</organism>
<dbReference type="InterPro" id="IPR017900">
    <property type="entry name" value="4Fe4S_Fe_S_CS"/>
</dbReference>
<evidence type="ECO:0000256" key="2">
    <source>
        <dbReference type="ARBA" id="ARBA00023004"/>
    </source>
</evidence>
<feature type="domain" description="4Fe-4S ferredoxin-type" evidence="4">
    <location>
        <begin position="51"/>
        <end position="82"/>
    </location>
</feature>
<reference evidence="5" key="2">
    <citation type="submission" date="2023-07" db="EMBL/GenBank/DDBJ databases">
        <authorList>
            <person name="Aydin F."/>
            <person name="Tarhane S."/>
            <person name="Saticioglu I.B."/>
            <person name="Karakaya E."/>
            <person name="Abay S."/>
            <person name="Guran O."/>
            <person name="Bozkurt E."/>
            <person name="Uzum N."/>
            <person name="Olgun K."/>
            <person name="Jablonski D."/>
        </authorList>
    </citation>
    <scope>NUCLEOTIDE SEQUENCE</scope>
    <source>
        <strain evidence="5">Faydin-H75</strain>
    </source>
</reference>
<comment type="caution">
    <text evidence="6">The sequence shown here is derived from an EMBL/GenBank/DDBJ whole genome shotgun (WGS) entry which is preliminary data.</text>
</comment>
<keyword evidence="8" id="KW-1185">Reference proteome</keyword>
<evidence type="ECO:0000313" key="6">
    <source>
        <dbReference type="EMBL" id="MDP2539788.1"/>
    </source>
</evidence>
<evidence type="ECO:0000256" key="3">
    <source>
        <dbReference type="ARBA" id="ARBA00023014"/>
    </source>
</evidence>
<sequence>MGSRRDFFSFKKTPSVINLPYIKGSIDVCTECRGYCVNACEESIIFKKEGEIPYLDFKNKGCIFCKKCAFVCEEKGKAVLNSLMENIIEGKAKIDVSLCLSYHQVICLSCQDVCKTSIKFSGMFYPEILNTCTACGLCVSICPQGAISIVESQKGK</sequence>
<dbReference type="SUPFAM" id="SSF46548">
    <property type="entry name" value="alpha-helical ferredoxin"/>
    <property type="match status" value="1"/>
</dbReference>
<keyword evidence="3" id="KW-0411">Iron-sulfur</keyword>
<gene>
    <name evidence="5" type="ORF">Q5I04_08360</name>
    <name evidence="6" type="ORF">Q5I06_08375</name>
</gene>
<feature type="domain" description="4Fe-4S ferredoxin-type" evidence="4">
    <location>
        <begin position="124"/>
        <end position="152"/>
    </location>
</feature>
<dbReference type="PROSITE" id="PS00198">
    <property type="entry name" value="4FE4S_FER_1"/>
    <property type="match status" value="1"/>
</dbReference>
<evidence type="ECO:0000256" key="1">
    <source>
        <dbReference type="ARBA" id="ARBA00022723"/>
    </source>
</evidence>
<name>A0AA90Q427_9HELI</name>
<protein>
    <submittedName>
        <fullName evidence="6">4Fe-4S binding protein</fullName>
    </submittedName>
</protein>
<reference evidence="5 7" key="3">
    <citation type="journal article" date="2024" name="Syst. Appl. Microbiol.">
        <title>Helicobacter cappadocius sp. nov., from lizards: The first psychrotrophic Helicobacter species.</title>
        <authorList>
            <person name="Aydin F."/>
            <person name="Tarhane S."/>
            <person name="Karakaya E."/>
            <person name="Abay S."/>
            <person name="Kayman T."/>
            <person name="Guran O."/>
            <person name="Bozkurt E."/>
            <person name="Uzum N."/>
            <person name="Avci A."/>
            <person name="Olgun K."/>
            <person name="Jablonski D."/>
            <person name="Guran C."/>
            <person name="Burcin Saticioglu I."/>
        </authorList>
    </citation>
    <scope>NUCLEOTIDE SEQUENCE [LARGE SCALE GENOMIC DNA]</scope>
    <source>
        <strain evidence="5">Faydin-H75</strain>
        <strain evidence="7">faydin-H76</strain>
    </source>
</reference>
<dbReference type="InterPro" id="IPR017896">
    <property type="entry name" value="4Fe4S_Fe-S-bd"/>
</dbReference>